<sequence>MYHDVEEPLMDAAASGTPAPRGPAFTMPGVAGGANLTANTAHTQPSSSTSATAASTANPWGTTGANAASSGVTGASANPWAALGSGLGGMGGIGGESGGLGGNPEMMTQMMQSPLFQAALAQVASNPEQFLAQIEAMNPQMAAALNSNPQMRQMMSNPESFASSHEPSKSRGKSLTTTTSVRVSELALKKRSQPSRERNKYVTRL</sequence>
<accession>A0ACC0W1Q0</accession>
<evidence type="ECO:0000313" key="1">
    <source>
        <dbReference type="EMBL" id="KAI9912452.1"/>
    </source>
</evidence>
<evidence type="ECO:0000313" key="2">
    <source>
        <dbReference type="Proteomes" id="UP001163321"/>
    </source>
</evidence>
<name>A0ACC0W1Q0_9STRA</name>
<dbReference type="EMBL" id="CM047583">
    <property type="protein sequence ID" value="KAI9912452.1"/>
    <property type="molecule type" value="Genomic_DNA"/>
</dbReference>
<keyword evidence="2" id="KW-1185">Reference proteome</keyword>
<protein>
    <submittedName>
        <fullName evidence="1">Uncharacterized protein</fullName>
    </submittedName>
</protein>
<dbReference type="Proteomes" id="UP001163321">
    <property type="component" value="Chromosome 4"/>
</dbReference>
<organism evidence="1 2">
    <name type="scientific">Peronosclerospora sorghi</name>
    <dbReference type="NCBI Taxonomy" id="230839"/>
    <lineage>
        <taxon>Eukaryota</taxon>
        <taxon>Sar</taxon>
        <taxon>Stramenopiles</taxon>
        <taxon>Oomycota</taxon>
        <taxon>Peronosporomycetes</taxon>
        <taxon>Peronosporales</taxon>
        <taxon>Peronosporaceae</taxon>
        <taxon>Peronosclerospora</taxon>
    </lineage>
</organism>
<proteinExistence type="predicted"/>
<reference evidence="1 2" key="1">
    <citation type="journal article" date="2022" name="bioRxiv">
        <title>The genome of the oomycete Peronosclerospora sorghi, a cosmopolitan pathogen of maize and sorghum, is inflated with dispersed pseudogenes.</title>
        <authorList>
            <person name="Fletcher K."/>
            <person name="Martin F."/>
            <person name="Isakeit T."/>
            <person name="Cavanaugh K."/>
            <person name="Magill C."/>
            <person name="Michelmore R."/>
        </authorList>
    </citation>
    <scope>NUCLEOTIDE SEQUENCE [LARGE SCALE GENOMIC DNA]</scope>
    <source>
        <strain evidence="1">P6</strain>
    </source>
</reference>
<comment type="caution">
    <text evidence="1">The sequence shown here is derived from an EMBL/GenBank/DDBJ whole genome shotgun (WGS) entry which is preliminary data.</text>
</comment>
<gene>
    <name evidence="1" type="ORF">PsorP6_005667</name>
</gene>